<gene>
    <name evidence="8" type="primary">DOLPP1</name>
    <name evidence="8" type="ORF">BG011_002328</name>
</gene>
<dbReference type="SUPFAM" id="SSF48317">
    <property type="entry name" value="Acid phosphatase/Vanadium-dependent haloperoxidase"/>
    <property type="match status" value="1"/>
</dbReference>
<dbReference type="OrthoDB" id="302705at2759"/>
<feature type="domain" description="Phosphatidic acid phosphatase type 2/haloperoxidase" evidence="7">
    <location>
        <begin position="100"/>
        <end position="213"/>
    </location>
</feature>
<keyword evidence="5 6" id="KW-0472">Membrane</keyword>
<evidence type="ECO:0000256" key="6">
    <source>
        <dbReference type="RuleBase" id="RU367078"/>
    </source>
</evidence>
<keyword evidence="3 6" id="KW-0378">Hydrolase</keyword>
<dbReference type="EC" id="3.6.1.43" evidence="6"/>
<feature type="transmembrane region" description="Helical" evidence="6">
    <location>
        <begin position="141"/>
        <end position="158"/>
    </location>
</feature>
<dbReference type="Proteomes" id="UP000726737">
    <property type="component" value="Unassembled WGS sequence"/>
</dbReference>
<evidence type="ECO:0000256" key="5">
    <source>
        <dbReference type="ARBA" id="ARBA00023136"/>
    </source>
</evidence>
<evidence type="ECO:0000313" key="8">
    <source>
        <dbReference type="EMBL" id="KAG0259877.1"/>
    </source>
</evidence>
<feature type="transmembrane region" description="Helical" evidence="6">
    <location>
        <begin position="165"/>
        <end position="185"/>
    </location>
</feature>
<comment type="pathway">
    <text evidence="6">Protein modification; protein glycosylation.</text>
</comment>
<dbReference type="InterPro" id="IPR000326">
    <property type="entry name" value="PAP2/HPO"/>
</dbReference>
<accession>A0A9P6Q3J2</accession>
<keyword evidence="2 6" id="KW-0812">Transmembrane</keyword>
<comment type="similarity">
    <text evidence="6">Belongs to the dolichyldiphosphatase family.</text>
</comment>
<dbReference type="GO" id="GO:0005789">
    <property type="term" value="C:endoplasmic reticulum membrane"/>
    <property type="evidence" value="ECO:0007669"/>
    <property type="project" value="UniProtKB-SubCell"/>
</dbReference>
<comment type="function">
    <text evidence="6">Required for efficient N-glycosylation. Necessary for maintaining optimal levels of dolichol-linked oligosaccharides. Hydrolyzes dolichyl pyrophosphate at a very high rate and dolichyl monophosphate at a much lower rate. Does not act on phosphatidate.</text>
</comment>
<keyword evidence="6" id="KW-0256">Endoplasmic reticulum</keyword>
<keyword evidence="9" id="KW-1185">Reference proteome</keyword>
<evidence type="ECO:0000256" key="4">
    <source>
        <dbReference type="ARBA" id="ARBA00022989"/>
    </source>
</evidence>
<organism evidence="8 9">
    <name type="scientific">Mortierella polycephala</name>
    <dbReference type="NCBI Taxonomy" id="41804"/>
    <lineage>
        <taxon>Eukaryota</taxon>
        <taxon>Fungi</taxon>
        <taxon>Fungi incertae sedis</taxon>
        <taxon>Mucoromycota</taxon>
        <taxon>Mortierellomycotina</taxon>
        <taxon>Mortierellomycetes</taxon>
        <taxon>Mortierellales</taxon>
        <taxon>Mortierellaceae</taxon>
        <taxon>Mortierella</taxon>
    </lineage>
</organism>
<dbReference type="GO" id="GO:0006487">
    <property type="term" value="P:protein N-linked glycosylation"/>
    <property type="evidence" value="ECO:0007669"/>
    <property type="project" value="UniProtKB-UniRule"/>
</dbReference>
<evidence type="ECO:0000256" key="2">
    <source>
        <dbReference type="ARBA" id="ARBA00022692"/>
    </source>
</evidence>
<dbReference type="EMBL" id="JAAAJA010000172">
    <property type="protein sequence ID" value="KAG0259877.1"/>
    <property type="molecule type" value="Genomic_DNA"/>
</dbReference>
<dbReference type="CDD" id="cd03382">
    <property type="entry name" value="PAP2_dolichyldiphosphatase"/>
    <property type="match status" value="1"/>
</dbReference>
<reference evidence="8" key="1">
    <citation type="journal article" date="2020" name="Fungal Divers.">
        <title>Resolving the Mortierellaceae phylogeny through synthesis of multi-gene phylogenetics and phylogenomics.</title>
        <authorList>
            <person name="Vandepol N."/>
            <person name="Liber J."/>
            <person name="Desiro A."/>
            <person name="Na H."/>
            <person name="Kennedy M."/>
            <person name="Barry K."/>
            <person name="Grigoriev I.V."/>
            <person name="Miller A.N."/>
            <person name="O'Donnell K."/>
            <person name="Stajich J.E."/>
            <person name="Bonito G."/>
        </authorList>
    </citation>
    <scope>NUCLEOTIDE SEQUENCE</scope>
    <source>
        <strain evidence="8">KOD948</strain>
    </source>
</reference>
<dbReference type="Gene3D" id="1.20.144.10">
    <property type="entry name" value="Phosphatidic acid phosphatase type 2/haloperoxidase"/>
    <property type="match status" value="1"/>
</dbReference>
<comment type="subcellular location">
    <subcellularLocation>
        <location evidence="6">Endoplasmic reticulum membrane</location>
        <topology evidence="6">Multi-pass membrane protein</topology>
    </subcellularLocation>
    <subcellularLocation>
        <location evidence="1">Membrane</location>
        <topology evidence="1">Multi-pass membrane protein</topology>
    </subcellularLocation>
</comment>
<dbReference type="PANTHER" id="PTHR11247">
    <property type="entry name" value="PALMITOYL-PROTEIN THIOESTERASE/DOLICHYLDIPHOSPHATASE 1"/>
    <property type="match status" value="1"/>
</dbReference>
<protein>
    <recommendedName>
        <fullName evidence="6">Dolichyldiphosphatase</fullName>
        <ecNumber evidence="6">3.6.1.43</ecNumber>
    </recommendedName>
</protein>
<dbReference type="InterPro" id="IPR036938">
    <property type="entry name" value="PAP2/HPO_sf"/>
</dbReference>
<dbReference type="AlphaFoldDB" id="A0A9P6Q3J2"/>
<evidence type="ECO:0000256" key="1">
    <source>
        <dbReference type="ARBA" id="ARBA00004141"/>
    </source>
</evidence>
<evidence type="ECO:0000313" key="9">
    <source>
        <dbReference type="Proteomes" id="UP000726737"/>
    </source>
</evidence>
<dbReference type="GO" id="GO:0047874">
    <property type="term" value="F:dolichyldiphosphatase activity"/>
    <property type="evidence" value="ECO:0007669"/>
    <property type="project" value="UniProtKB-UniRule"/>
</dbReference>
<dbReference type="Pfam" id="PF01569">
    <property type="entry name" value="PAP2"/>
    <property type="match status" value="1"/>
</dbReference>
<sequence length="269" mass="30044">MSSLRQRRFMGVPFSSLIAKAGAGTTGTAGAGVAAASGASPEYLEPPSKIPPHHTLTSLSITHVQFRQDDIFSKLLAYVTLSPLAIICGYVAVIITSRDLKPLVMFAGQLANEVVNQILKRLVKQARPTEYLGDGYGMPSSHSQFMAYFSTYVAILMYRRGVAPGAVIPHIVSGLVIFWSGMVIYSRVHLFYHTWQQVVAGTICGCLFAVGYYYITNRILRPMGLFAWVVNHPWARSLYIRDTDMVDDLAQFDWEMWQQALKNKQEKRE</sequence>
<dbReference type="InterPro" id="IPR039667">
    <property type="entry name" value="Dolichyldiphosphatase_PAP2"/>
</dbReference>
<comment type="caution">
    <text evidence="8">The sequence shown here is derived from an EMBL/GenBank/DDBJ whole genome shotgun (WGS) entry which is preliminary data.</text>
</comment>
<dbReference type="SMART" id="SM00014">
    <property type="entry name" value="acidPPc"/>
    <property type="match status" value="1"/>
</dbReference>
<evidence type="ECO:0000259" key="7">
    <source>
        <dbReference type="SMART" id="SM00014"/>
    </source>
</evidence>
<comment type="catalytic activity">
    <reaction evidence="6">
        <text>a di-trans,poly-cis-dolichyl diphosphate + H2O = a di-trans,poly-cis-dolichyl phosphate + phosphate + H(+)</text>
        <dbReference type="Rhea" id="RHEA:14385"/>
        <dbReference type="Rhea" id="RHEA-COMP:19498"/>
        <dbReference type="Rhea" id="RHEA-COMP:19506"/>
        <dbReference type="ChEBI" id="CHEBI:15377"/>
        <dbReference type="ChEBI" id="CHEBI:15378"/>
        <dbReference type="ChEBI" id="CHEBI:43474"/>
        <dbReference type="ChEBI" id="CHEBI:57497"/>
        <dbReference type="ChEBI" id="CHEBI:57683"/>
        <dbReference type="EC" id="3.6.1.43"/>
    </reaction>
</comment>
<name>A0A9P6Q3J2_9FUNG</name>
<feature type="transmembrane region" description="Helical" evidence="6">
    <location>
        <begin position="197"/>
        <end position="215"/>
    </location>
</feature>
<feature type="transmembrane region" description="Helical" evidence="6">
    <location>
        <begin position="75"/>
        <end position="95"/>
    </location>
</feature>
<dbReference type="PANTHER" id="PTHR11247:SF1">
    <property type="entry name" value="DOLICHYLDIPHOSPHATASE 1"/>
    <property type="match status" value="1"/>
</dbReference>
<dbReference type="GO" id="GO:0008610">
    <property type="term" value="P:lipid biosynthetic process"/>
    <property type="evidence" value="ECO:0007669"/>
    <property type="project" value="TreeGrafter"/>
</dbReference>
<keyword evidence="4 6" id="KW-1133">Transmembrane helix</keyword>
<evidence type="ECO:0000256" key="3">
    <source>
        <dbReference type="ARBA" id="ARBA00022801"/>
    </source>
</evidence>
<proteinExistence type="inferred from homology"/>